<gene>
    <name evidence="2" type="ORF">ACFQGB_03970</name>
</gene>
<feature type="region of interest" description="Disordered" evidence="1">
    <location>
        <begin position="50"/>
        <end position="107"/>
    </location>
</feature>
<proteinExistence type="predicted"/>
<dbReference type="Gene3D" id="3.10.450.50">
    <property type="match status" value="1"/>
</dbReference>
<name>A0ABD5V9E8_9EURY</name>
<sequence length="147" mass="16260">MDAEATVRTYYACLDDARYDDLRDVLAPGFTQRRPDRTFDGRDAFLSFMTESRPHSDTTHDLDGVFVEPPGEDRSHGARLERDGPGRPTATDGADATGEWTPTAGDEAETVLARGTVVRESGDVLVRFVDCFDVLADRIVALDTYTR</sequence>
<dbReference type="Proteomes" id="UP001596395">
    <property type="component" value="Unassembled WGS sequence"/>
</dbReference>
<feature type="compositionally biased region" description="Basic and acidic residues" evidence="1">
    <location>
        <begin position="52"/>
        <end position="63"/>
    </location>
</feature>
<evidence type="ECO:0000313" key="3">
    <source>
        <dbReference type="Proteomes" id="UP001596395"/>
    </source>
</evidence>
<evidence type="ECO:0000256" key="1">
    <source>
        <dbReference type="SAM" id="MobiDB-lite"/>
    </source>
</evidence>
<dbReference type="EMBL" id="JBHSXN010000001">
    <property type="protein sequence ID" value="MFC6952012.1"/>
    <property type="molecule type" value="Genomic_DNA"/>
</dbReference>
<feature type="compositionally biased region" description="Basic and acidic residues" evidence="1">
    <location>
        <begin position="71"/>
        <end position="85"/>
    </location>
</feature>
<accession>A0ABD5V9E8</accession>
<comment type="caution">
    <text evidence="2">The sequence shown here is derived from an EMBL/GenBank/DDBJ whole genome shotgun (WGS) entry which is preliminary data.</text>
</comment>
<reference evidence="2 3" key="1">
    <citation type="journal article" date="2019" name="Int. J. Syst. Evol. Microbiol.">
        <title>The Global Catalogue of Microorganisms (GCM) 10K type strain sequencing project: providing services to taxonomists for standard genome sequencing and annotation.</title>
        <authorList>
            <consortium name="The Broad Institute Genomics Platform"/>
            <consortium name="The Broad Institute Genome Sequencing Center for Infectious Disease"/>
            <person name="Wu L."/>
            <person name="Ma J."/>
        </authorList>
    </citation>
    <scope>NUCLEOTIDE SEQUENCE [LARGE SCALE GENOMIC DNA]</scope>
    <source>
        <strain evidence="2 3">GX26</strain>
    </source>
</reference>
<dbReference type="InterPro" id="IPR032710">
    <property type="entry name" value="NTF2-like_dom_sf"/>
</dbReference>
<dbReference type="SUPFAM" id="SSF54427">
    <property type="entry name" value="NTF2-like"/>
    <property type="match status" value="1"/>
</dbReference>
<dbReference type="AlphaFoldDB" id="A0ABD5V9E8"/>
<protein>
    <submittedName>
        <fullName evidence="2">Nuclear transport factor 2 family protein</fullName>
    </submittedName>
</protein>
<dbReference type="RefSeq" id="WP_336349011.1">
    <property type="nucleotide sequence ID" value="NZ_JAZAQL010000001.1"/>
</dbReference>
<evidence type="ECO:0000313" key="2">
    <source>
        <dbReference type="EMBL" id="MFC6952012.1"/>
    </source>
</evidence>
<organism evidence="2 3">
    <name type="scientific">Halorubellus litoreus</name>
    <dbReference type="NCBI Taxonomy" id="755308"/>
    <lineage>
        <taxon>Archaea</taxon>
        <taxon>Methanobacteriati</taxon>
        <taxon>Methanobacteriota</taxon>
        <taxon>Stenosarchaea group</taxon>
        <taxon>Halobacteria</taxon>
        <taxon>Halobacteriales</taxon>
        <taxon>Halorubellaceae</taxon>
        <taxon>Halorubellus</taxon>
    </lineage>
</organism>
<keyword evidence="3" id="KW-1185">Reference proteome</keyword>